<dbReference type="EMBL" id="JASJQH010012133">
    <property type="protein sequence ID" value="KAK9661650.1"/>
    <property type="molecule type" value="Genomic_DNA"/>
</dbReference>
<evidence type="ECO:0008006" key="3">
    <source>
        <dbReference type="Google" id="ProtNLM"/>
    </source>
</evidence>
<keyword evidence="2" id="KW-1185">Reference proteome</keyword>
<proteinExistence type="predicted"/>
<gene>
    <name evidence="1" type="ORF">K7432_018186</name>
</gene>
<sequence length="96" mass="11128">MLAASELESSSKKEITNIPTFNGEYFHEWKFKIQLVLEGKYVWKVVQPVEEETSEEESTGFDIYIKKPEQPSKKKTDLHIPNTNLRIVIVGKPSQF</sequence>
<protein>
    <recommendedName>
        <fullName evidence="3">DUF4219 domain-containing protein</fullName>
    </recommendedName>
</protein>
<evidence type="ECO:0000313" key="2">
    <source>
        <dbReference type="Proteomes" id="UP001479436"/>
    </source>
</evidence>
<comment type="caution">
    <text evidence="1">The sequence shown here is derived from an EMBL/GenBank/DDBJ whole genome shotgun (WGS) entry which is preliminary data.</text>
</comment>
<accession>A0ABR2VJD7</accession>
<evidence type="ECO:0000313" key="1">
    <source>
        <dbReference type="EMBL" id="KAK9661650.1"/>
    </source>
</evidence>
<reference evidence="1 2" key="1">
    <citation type="submission" date="2023-04" db="EMBL/GenBank/DDBJ databases">
        <title>Genome of Basidiobolus ranarum AG-B5.</title>
        <authorList>
            <person name="Stajich J.E."/>
            <person name="Carter-House D."/>
            <person name="Gryganskyi A."/>
        </authorList>
    </citation>
    <scope>NUCLEOTIDE SEQUENCE [LARGE SCALE GENOMIC DNA]</scope>
    <source>
        <strain evidence="1 2">AG-B5</strain>
    </source>
</reference>
<name>A0ABR2VJD7_9FUNG</name>
<dbReference type="Proteomes" id="UP001479436">
    <property type="component" value="Unassembled WGS sequence"/>
</dbReference>
<organism evidence="1 2">
    <name type="scientific">Basidiobolus ranarum</name>
    <dbReference type="NCBI Taxonomy" id="34480"/>
    <lineage>
        <taxon>Eukaryota</taxon>
        <taxon>Fungi</taxon>
        <taxon>Fungi incertae sedis</taxon>
        <taxon>Zoopagomycota</taxon>
        <taxon>Entomophthoromycotina</taxon>
        <taxon>Basidiobolomycetes</taxon>
        <taxon>Basidiobolales</taxon>
        <taxon>Basidiobolaceae</taxon>
        <taxon>Basidiobolus</taxon>
    </lineage>
</organism>